<name>A0A432YU45_9GAMM</name>
<proteinExistence type="predicted"/>
<dbReference type="RefSeq" id="WP_126751958.1">
    <property type="nucleotide sequence ID" value="NZ_JBHUMT010000013.1"/>
</dbReference>
<dbReference type="GO" id="GO:0016747">
    <property type="term" value="F:acyltransferase activity, transferring groups other than amino-acyl groups"/>
    <property type="evidence" value="ECO:0007669"/>
    <property type="project" value="InterPro"/>
</dbReference>
<dbReference type="InterPro" id="IPR016181">
    <property type="entry name" value="Acyl_CoA_acyltransferase"/>
</dbReference>
<dbReference type="InterPro" id="IPR000182">
    <property type="entry name" value="GNAT_dom"/>
</dbReference>
<keyword evidence="2" id="KW-0808">Transferase</keyword>
<accession>A0A432YU45</accession>
<dbReference type="PROSITE" id="PS51186">
    <property type="entry name" value="GNAT"/>
    <property type="match status" value="1"/>
</dbReference>
<dbReference type="CDD" id="cd04301">
    <property type="entry name" value="NAT_SF"/>
    <property type="match status" value="1"/>
</dbReference>
<dbReference type="AlphaFoldDB" id="A0A432YU45"/>
<dbReference type="SUPFAM" id="SSF55729">
    <property type="entry name" value="Acyl-CoA N-acyltransferases (Nat)"/>
    <property type="match status" value="1"/>
</dbReference>
<comment type="caution">
    <text evidence="2">The sequence shown here is derived from an EMBL/GenBank/DDBJ whole genome shotgun (WGS) entry which is preliminary data.</text>
</comment>
<gene>
    <name evidence="2" type="ORF">CWI73_05965</name>
</gene>
<reference evidence="2 3" key="1">
    <citation type="journal article" date="2011" name="Front. Microbiol.">
        <title>Genomic signatures of strain selection and enhancement in Bacillus atrophaeus var. globigii, a historical biowarfare simulant.</title>
        <authorList>
            <person name="Gibbons H.S."/>
            <person name="Broomall S.M."/>
            <person name="McNew L.A."/>
            <person name="Daligault H."/>
            <person name="Chapman C."/>
            <person name="Bruce D."/>
            <person name="Karavis M."/>
            <person name="Krepps M."/>
            <person name="McGregor P.A."/>
            <person name="Hong C."/>
            <person name="Park K.H."/>
            <person name="Akmal A."/>
            <person name="Feldman A."/>
            <person name="Lin J.S."/>
            <person name="Chang W.E."/>
            <person name="Higgs B.W."/>
            <person name="Demirev P."/>
            <person name="Lindquist J."/>
            <person name="Liem A."/>
            <person name="Fochler E."/>
            <person name="Read T.D."/>
            <person name="Tapia R."/>
            <person name="Johnson S."/>
            <person name="Bishop-Lilly K.A."/>
            <person name="Detter C."/>
            <person name="Han C."/>
            <person name="Sozhamannan S."/>
            <person name="Rosenzweig C.N."/>
            <person name="Skowronski E.W."/>
        </authorList>
    </citation>
    <scope>NUCLEOTIDE SEQUENCE [LARGE SCALE GENOMIC DNA]</scope>
    <source>
        <strain evidence="2 3">TPS4-2</strain>
    </source>
</reference>
<evidence type="ECO:0000259" key="1">
    <source>
        <dbReference type="PROSITE" id="PS51186"/>
    </source>
</evidence>
<evidence type="ECO:0000313" key="2">
    <source>
        <dbReference type="EMBL" id="RUO66821.1"/>
    </source>
</evidence>
<dbReference type="Gene3D" id="3.40.630.30">
    <property type="match status" value="1"/>
</dbReference>
<evidence type="ECO:0000313" key="3">
    <source>
        <dbReference type="Proteomes" id="UP000288361"/>
    </source>
</evidence>
<sequence length="189" mass="21140">MSEVIYRQITAADEAAVIDLANEVHGDNYLSPESFQHYLQAGTVEDVQLNWLALKDGQMLGVRLTLAPGQWPIDSFCTPSEWPFPAEELCYFKCAAVSEKARGLGIGKTLLQRSIDSAKELGCKGGLAHIWMQSPKNSAYEYFTRCGGKMIKQHEKRWYKASVEDGYYCPVCDGTCYCNAGEMLLKFDT</sequence>
<protein>
    <submittedName>
        <fullName evidence="2">GNAT family N-acetyltransferase</fullName>
    </submittedName>
</protein>
<dbReference type="Pfam" id="PF00583">
    <property type="entry name" value="Acetyltransf_1"/>
    <property type="match status" value="1"/>
</dbReference>
<dbReference type="Proteomes" id="UP000288361">
    <property type="component" value="Unassembled WGS sequence"/>
</dbReference>
<dbReference type="EMBL" id="PIQA01000003">
    <property type="protein sequence ID" value="RUO66821.1"/>
    <property type="molecule type" value="Genomic_DNA"/>
</dbReference>
<feature type="domain" description="N-acetyltransferase" evidence="1">
    <location>
        <begin position="4"/>
        <end position="170"/>
    </location>
</feature>
<organism evidence="2 3">
    <name type="scientific">Idiomarina piscisalsi</name>
    <dbReference type="NCBI Taxonomy" id="1096243"/>
    <lineage>
        <taxon>Bacteria</taxon>
        <taxon>Pseudomonadati</taxon>
        <taxon>Pseudomonadota</taxon>
        <taxon>Gammaproteobacteria</taxon>
        <taxon>Alteromonadales</taxon>
        <taxon>Idiomarinaceae</taxon>
        <taxon>Idiomarina</taxon>
    </lineage>
</organism>